<dbReference type="Proteomes" id="UP000821837">
    <property type="component" value="Unassembled WGS sequence"/>
</dbReference>
<dbReference type="AlphaFoldDB" id="A0A9D4PBP4"/>
<accession>A0A9D4PBP4</accession>
<evidence type="ECO:0000313" key="1">
    <source>
        <dbReference type="EMBL" id="KAH7935799.1"/>
    </source>
</evidence>
<organism evidence="1 2">
    <name type="scientific">Rhipicephalus sanguineus</name>
    <name type="common">Brown dog tick</name>
    <name type="synonym">Ixodes sanguineus</name>
    <dbReference type="NCBI Taxonomy" id="34632"/>
    <lineage>
        <taxon>Eukaryota</taxon>
        <taxon>Metazoa</taxon>
        <taxon>Ecdysozoa</taxon>
        <taxon>Arthropoda</taxon>
        <taxon>Chelicerata</taxon>
        <taxon>Arachnida</taxon>
        <taxon>Acari</taxon>
        <taxon>Parasitiformes</taxon>
        <taxon>Ixodida</taxon>
        <taxon>Ixodoidea</taxon>
        <taxon>Ixodidae</taxon>
        <taxon>Rhipicephalinae</taxon>
        <taxon>Rhipicephalus</taxon>
        <taxon>Rhipicephalus</taxon>
    </lineage>
</organism>
<dbReference type="InterPro" id="IPR032675">
    <property type="entry name" value="LRR_dom_sf"/>
</dbReference>
<dbReference type="OrthoDB" id="6497189at2759"/>
<name>A0A9D4PBP4_RHISA</name>
<proteinExistence type="predicted"/>
<gene>
    <name evidence="1" type="ORF">HPB52_013598</name>
</gene>
<keyword evidence="2" id="KW-1185">Reference proteome</keyword>
<dbReference type="OMA" id="WPANART"/>
<protein>
    <submittedName>
        <fullName evidence="1">Uncharacterized protein</fullName>
    </submittedName>
</protein>
<reference evidence="1" key="2">
    <citation type="submission" date="2021-09" db="EMBL/GenBank/DDBJ databases">
        <authorList>
            <person name="Jia N."/>
            <person name="Wang J."/>
            <person name="Shi W."/>
            <person name="Du L."/>
            <person name="Sun Y."/>
            <person name="Zhan W."/>
            <person name="Jiang J."/>
            <person name="Wang Q."/>
            <person name="Zhang B."/>
            <person name="Ji P."/>
            <person name="Sakyi L.B."/>
            <person name="Cui X."/>
            <person name="Yuan T."/>
            <person name="Jiang B."/>
            <person name="Yang W."/>
            <person name="Lam T.T.-Y."/>
            <person name="Chang Q."/>
            <person name="Ding S."/>
            <person name="Wang X."/>
            <person name="Zhu J."/>
            <person name="Ruan X."/>
            <person name="Zhao L."/>
            <person name="Wei J."/>
            <person name="Que T."/>
            <person name="Du C."/>
            <person name="Cheng J."/>
            <person name="Dai P."/>
            <person name="Han X."/>
            <person name="Huang E."/>
            <person name="Gao Y."/>
            <person name="Liu J."/>
            <person name="Shao H."/>
            <person name="Ye R."/>
            <person name="Li L."/>
            <person name="Wei W."/>
            <person name="Wang X."/>
            <person name="Wang C."/>
            <person name="Huo Q."/>
            <person name="Li W."/>
            <person name="Guo W."/>
            <person name="Chen H."/>
            <person name="Chen S."/>
            <person name="Zhou L."/>
            <person name="Zhou L."/>
            <person name="Ni X."/>
            <person name="Tian J."/>
            <person name="Zhou Y."/>
            <person name="Sheng Y."/>
            <person name="Liu T."/>
            <person name="Pan Y."/>
            <person name="Xia L."/>
            <person name="Li J."/>
            <person name="Zhao F."/>
            <person name="Cao W."/>
        </authorList>
    </citation>
    <scope>NUCLEOTIDE SEQUENCE</scope>
    <source>
        <strain evidence="1">Rsan-2018</strain>
        <tissue evidence="1">Larvae</tissue>
    </source>
</reference>
<dbReference type="VEuPathDB" id="VectorBase:RSAN_034844"/>
<dbReference type="Gene3D" id="3.80.10.10">
    <property type="entry name" value="Ribonuclease Inhibitor"/>
    <property type="match status" value="2"/>
</dbReference>
<dbReference type="SUPFAM" id="SSF52047">
    <property type="entry name" value="RNI-like"/>
    <property type="match status" value="1"/>
</dbReference>
<reference evidence="1" key="1">
    <citation type="journal article" date="2020" name="Cell">
        <title>Large-Scale Comparative Analyses of Tick Genomes Elucidate Their Genetic Diversity and Vector Capacities.</title>
        <authorList>
            <consortium name="Tick Genome and Microbiome Consortium (TIGMIC)"/>
            <person name="Jia N."/>
            <person name="Wang J."/>
            <person name="Shi W."/>
            <person name="Du L."/>
            <person name="Sun Y."/>
            <person name="Zhan W."/>
            <person name="Jiang J.F."/>
            <person name="Wang Q."/>
            <person name="Zhang B."/>
            <person name="Ji P."/>
            <person name="Bell-Sakyi L."/>
            <person name="Cui X.M."/>
            <person name="Yuan T.T."/>
            <person name="Jiang B.G."/>
            <person name="Yang W.F."/>
            <person name="Lam T.T."/>
            <person name="Chang Q.C."/>
            <person name="Ding S.J."/>
            <person name="Wang X.J."/>
            <person name="Zhu J.G."/>
            <person name="Ruan X.D."/>
            <person name="Zhao L."/>
            <person name="Wei J.T."/>
            <person name="Ye R.Z."/>
            <person name="Que T.C."/>
            <person name="Du C.H."/>
            <person name="Zhou Y.H."/>
            <person name="Cheng J.X."/>
            <person name="Dai P.F."/>
            <person name="Guo W.B."/>
            <person name="Han X.H."/>
            <person name="Huang E.J."/>
            <person name="Li L.F."/>
            <person name="Wei W."/>
            <person name="Gao Y.C."/>
            <person name="Liu J.Z."/>
            <person name="Shao H.Z."/>
            <person name="Wang X."/>
            <person name="Wang C.C."/>
            <person name="Yang T.C."/>
            <person name="Huo Q.B."/>
            <person name="Li W."/>
            <person name="Chen H.Y."/>
            <person name="Chen S.E."/>
            <person name="Zhou L.G."/>
            <person name="Ni X.B."/>
            <person name="Tian J.H."/>
            <person name="Sheng Y."/>
            <person name="Liu T."/>
            <person name="Pan Y.S."/>
            <person name="Xia L.Y."/>
            <person name="Li J."/>
            <person name="Zhao F."/>
            <person name="Cao W.C."/>
        </authorList>
    </citation>
    <scope>NUCLEOTIDE SEQUENCE</scope>
    <source>
        <strain evidence="1">Rsan-2018</strain>
    </source>
</reference>
<dbReference type="EMBL" id="JABSTV010001255">
    <property type="protein sequence ID" value="KAH7935799.1"/>
    <property type="molecule type" value="Genomic_DNA"/>
</dbReference>
<evidence type="ECO:0000313" key="2">
    <source>
        <dbReference type="Proteomes" id="UP000821837"/>
    </source>
</evidence>
<comment type="caution">
    <text evidence="1">The sequence shown here is derived from an EMBL/GenBank/DDBJ whole genome shotgun (WGS) entry which is preliminary data.</text>
</comment>
<sequence length="552" mass="61638">MSSYELPANASEDVLRLKIDEVQGNLQSLNISNCIVAHPAGLLSLLSGLRNLEALSCIACPLKPSDLLDLLLSSLQNVTSLEFSLVEAVNDAAKEVNKIRDVVGVRNDGKVTNIRRIYLEVAGPENLHVMFAFIQYCPYVTNIHLHFVEYARLQIGVLVFFRATRLLSGLREFATTCESRATMTPDPWPANARTRLDNHANVVFRMNPSRWNYVNLYDLAVSLDRTLPAAPVVIVAFASPDLDRCFTYAGPGRNWSCLKSMCLLYISDHLDDAFYPTVHGAHAPALRNFFARLTNIVELNVSSVHFDDDIDFTTLLRASALSRLSALSVPPCGLRQRGAVHRLAIGLRDIQDLDIRLKCEGRHTRCYHCSGELSVDPEDASLFCASSSRLTLSDVPNLASLTFLESCPVAHLRFIDISDEPRYDFGALSRAVRNSRTLRSLVVKLSHIDFNSESFESSLSPAEALERLCILSKTKLRSRKAQRIVKAMACHIPSIFYLHIHYVNIETNKETNATWIRLPEGDTGGQSFRGKPCIMCSTQTFIALIKPRCREL</sequence>